<proteinExistence type="predicted"/>
<dbReference type="RefSeq" id="XP_044717646.1">
    <property type="nucleotide sequence ID" value="XM_044867625.1"/>
</dbReference>
<feature type="transmembrane region" description="Helical" evidence="2">
    <location>
        <begin position="271"/>
        <end position="292"/>
    </location>
</feature>
<evidence type="ECO:0000256" key="2">
    <source>
        <dbReference type="SAM" id="Phobius"/>
    </source>
</evidence>
<feature type="compositionally biased region" description="Basic and acidic residues" evidence="1">
    <location>
        <begin position="66"/>
        <end position="102"/>
    </location>
</feature>
<reference evidence="3" key="1">
    <citation type="submission" date="2021-09" db="EMBL/GenBank/DDBJ databases">
        <title>A high-quality genome of the endoparasitic fungus Hirsutella rhossiliensis with a comparison of Hirsutella genomes reveals transposable elements contributing to genome size variation.</title>
        <authorList>
            <person name="Lin R."/>
            <person name="Jiao Y."/>
            <person name="Sun X."/>
            <person name="Ling J."/>
            <person name="Xie B."/>
            <person name="Cheng X."/>
        </authorList>
    </citation>
    <scope>NUCLEOTIDE SEQUENCE</scope>
    <source>
        <strain evidence="3">HR02</strain>
    </source>
</reference>
<evidence type="ECO:0000313" key="3">
    <source>
        <dbReference type="EMBL" id="KAH0960133.1"/>
    </source>
</evidence>
<feature type="region of interest" description="Disordered" evidence="1">
    <location>
        <begin position="1"/>
        <end position="224"/>
    </location>
</feature>
<dbReference type="GeneID" id="68358283"/>
<organism evidence="3 4">
    <name type="scientific">Hirsutella rhossiliensis</name>
    <dbReference type="NCBI Taxonomy" id="111463"/>
    <lineage>
        <taxon>Eukaryota</taxon>
        <taxon>Fungi</taxon>
        <taxon>Dikarya</taxon>
        <taxon>Ascomycota</taxon>
        <taxon>Pezizomycotina</taxon>
        <taxon>Sordariomycetes</taxon>
        <taxon>Hypocreomycetidae</taxon>
        <taxon>Hypocreales</taxon>
        <taxon>Ophiocordycipitaceae</taxon>
        <taxon>Hirsutella</taxon>
    </lineage>
</organism>
<sequence length="560" mass="60694">MVPVVELPQHKSTRSVPAASEAMEYPSWTRDEESENEAHHAWLRRDTHRSRSRSSKRRDSPLVARENGESAHAKRGKDSSDSGEESGHESAGKKNDKTKTDKSPPYGLPPQAVAAPPAVTQRPPSSRPPPKLPKIKTDLEPAAAVSPTPDTKNGDLPGPVNNADNPPPQGIPPESPHSPKTPKPGPPPASVTQPVRVPAPVITAPPGPALSSGARKGLEPPPTEVPKVTLTESNASRMSALRGQVETARPEPVRDDYHKIEGNLHSSTENALIAVGSVGATIITFFIFWLAWRCFKMHKRKQGGDPPGRGPTLVPSLDKPKQLIVGLASRIPVLRERVAKRSWANIDKPYDEAYWEKTFPVSSESPQGGGKGIHVHTAITTRSDPEGQSDLSLPRQTPQQPMASQQAPFKTGTRSRHQLSGISDISSLSSGFGDGDIIMPPAHGTGHSTATIITAEPLAVPAPVEQRNSVSESSQRRETVYTEASEDPLPRFRTINSWVRQQSGRIKRANQRDMAASDAPPVPSMPPEQDFRLMMPDEEEPRRVEEATAEAGHADYRRAS</sequence>
<name>A0A9P8MPY4_9HYPO</name>
<accession>A0A9P8MPY4</accession>
<dbReference type="AlphaFoldDB" id="A0A9P8MPY4"/>
<feature type="region of interest" description="Disordered" evidence="1">
    <location>
        <begin position="504"/>
        <end position="560"/>
    </location>
</feature>
<feature type="compositionally biased region" description="Basic residues" evidence="1">
    <location>
        <begin position="46"/>
        <end position="56"/>
    </location>
</feature>
<dbReference type="Proteomes" id="UP000824596">
    <property type="component" value="Unassembled WGS sequence"/>
</dbReference>
<comment type="caution">
    <text evidence="3">The sequence shown here is derived from an EMBL/GenBank/DDBJ whole genome shotgun (WGS) entry which is preliminary data.</text>
</comment>
<gene>
    <name evidence="3" type="ORF">HRG_09154</name>
</gene>
<feature type="compositionally biased region" description="Low complexity" evidence="1">
    <location>
        <begin position="109"/>
        <end position="124"/>
    </location>
</feature>
<feature type="compositionally biased region" description="Polar residues" evidence="1">
    <location>
        <begin position="389"/>
        <end position="408"/>
    </location>
</feature>
<dbReference type="EMBL" id="JAIZPD010000011">
    <property type="protein sequence ID" value="KAH0960133.1"/>
    <property type="molecule type" value="Genomic_DNA"/>
</dbReference>
<feature type="region of interest" description="Disordered" evidence="1">
    <location>
        <begin position="463"/>
        <end position="488"/>
    </location>
</feature>
<dbReference type="OrthoDB" id="5411141at2759"/>
<feature type="compositionally biased region" description="Basic and acidic residues" evidence="1">
    <location>
        <begin position="36"/>
        <end position="45"/>
    </location>
</feature>
<keyword evidence="2" id="KW-0812">Transmembrane</keyword>
<feature type="compositionally biased region" description="Pro residues" evidence="1">
    <location>
        <begin position="165"/>
        <end position="189"/>
    </location>
</feature>
<keyword evidence="4" id="KW-1185">Reference proteome</keyword>
<feature type="region of interest" description="Disordered" evidence="1">
    <location>
        <begin position="382"/>
        <end position="418"/>
    </location>
</feature>
<keyword evidence="2" id="KW-1133">Transmembrane helix</keyword>
<protein>
    <submittedName>
        <fullName evidence="3">Uncharacterized protein</fullName>
    </submittedName>
</protein>
<keyword evidence="2" id="KW-0472">Membrane</keyword>
<evidence type="ECO:0000256" key="1">
    <source>
        <dbReference type="SAM" id="MobiDB-lite"/>
    </source>
</evidence>
<feature type="compositionally biased region" description="Basic and acidic residues" evidence="1">
    <location>
        <begin position="540"/>
        <end position="560"/>
    </location>
</feature>
<evidence type="ECO:0000313" key="4">
    <source>
        <dbReference type="Proteomes" id="UP000824596"/>
    </source>
</evidence>